<dbReference type="InterPro" id="IPR036116">
    <property type="entry name" value="FN3_sf"/>
</dbReference>
<keyword evidence="6" id="KW-0393">Immunoglobulin domain</keyword>
<dbReference type="InterPro" id="IPR007110">
    <property type="entry name" value="Ig-like_dom"/>
</dbReference>
<dbReference type="InterPro" id="IPR013098">
    <property type="entry name" value="Ig_I-set"/>
</dbReference>
<evidence type="ECO:0008006" key="11">
    <source>
        <dbReference type="Google" id="ProtNLM"/>
    </source>
</evidence>
<name>A0A1A9VXK2_GLOAU</name>
<dbReference type="Pfam" id="PF00041">
    <property type="entry name" value="fn3"/>
    <property type="match status" value="1"/>
</dbReference>
<dbReference type="Pfam" id="PF13927">
    <property type="entry name" value="Ig_3"/>
    <property type="match status" value="3"/>
</dbReference>
<dbReference type="PROSITE" id="PS50853">
    <property type="entry name" value="FN3"/>
    <property type="match status" value="1"/>
</dbReference>
<protein>
    <recommendedName>
        <fullName evidence="11">Nephrin</fullName>
    </recommendedName>
</protein>
<dbReference type="Proteomes" id="UP000078200">
    <property type="component" value="Unassembled WGS sequence"/>
</dbReference>
<organism evidence="9 10">
    <name type="scientific">Glossina austeni</name>
    <name type="common">Savannah tsetse fly</name>
    <dbReference type="NCBI Taxonomy" id="7395"/>
    <lineage>
        <taxon>Eukaryota</taxon>
        <taxon>Metazoa</taxon>
        <taxon>Ecdysozoa</taxon>
        <taxon>Arthropoda</taxon>
        <taxon>Hexapoda</taxon>
        <taxon>Insecta</taxon>
        <taxon>Pterygota</taxon>
        <taxon>Neoptera</taxon>
        <taxon>Endopterygota</taxon>
        <taxon>Diptera</taxon>
        <taxon>Brachycera</taxon>
        <taxon>Muscomorpha</taxon>
        <taxon>Hippoboscoidea</taxon>
        <taxon>Glossinidae</taxon>
        <taxon>Glossina</taxon>
    </lineage>
</organism>
<dbReference type="PROSITE" id="PS50835">
    <property type="entry name" value="IG_LIKE"/>
    <property type="match status" value="5"/>
</dbReference>
<dbReference type="FunFam" id="2.60.40.10:FF:000032">
    <property type="entry name" value="palladin isoform X1"/>
    <property type="match status" value="1"/>
</dbReference>
<feature type="domain" description="Ig-like" evidence="7">
    <location>
        <begin position="487"/>
        <end position="586"/>
    </location>
</feature>
<dbReference type="SUPFAM" id="SSF49265">
    <property type="entry name" value="Fibronectin type III"/>
    <property type="match status" value="1"/>
</dbReference>
<keyword evidence="10" id="KW-1185">Reference proteome</keyword>
<keyword evidence="5" id="KW-1015">Disulfide bond</keyword>
<dbReference type="InterPro" id="IPR003961">
    <property type="entry name" value="FN3_dom"/>
</dbReference>
<evidence type="ECO:0000256" key="4">
    <source>
        <dbReference type="ARBA" id="ARBA00023136"/>
    </source>
</evidence>
<dbReference type="PANTHER" id="PTHR12231:SF253">
    <property type="entry name" value="DPR-INTERACTING PROTEIN ETA, ISOFORM B-RELATED"/>
    <property type="match status" value="1"/>
</dbReference>
<dbReference type="SMART" id="SM00408">
    <property type="entry name" value="IGc2"/>
    <property type="match status" value="5"/>
</dbReference>
<sequence>MSSNFYERDVQPFADLPCGVFANNVENYFIVKAIRLQYLAMDAIDLFRNYEGRYASSNIEHLYAFHYVRLARVTLRTQGKSAQCAGHSGHSLNIVFIPLNISRTPKENRQKKNSLKHPPSPPIISGYMEGQIIPAGSVQKLLCVSSGGNPLATLTWYKNDKRINSVIRTADKSVSAEITILANVTDNQAQYRCEAANSATEIPLFESTTLSVHFAPETVKIRIEPEELKPGIEATIICDSSSSNPPAKLSWWKDGIPIQGINNTSKPGLWGGTVSTLEFKVNITQEMNGIVYTCQSANEALQRNRPKFVPPPSSTAVGVENESLMVALQANANPISIIYTWSKDGQSIADGNNELEHRIFSDGPKLNFTKLHRNDAGVYVCEARNSQGSASINVTVVVEYGTNIKSVSENVIVNPGEDAMLSCTVEGKPLNEEHVKWERLGYDMTIKTSSTFANGTSYLHIKDSQREDVGNFRCIADNRVANPTIAPEIDKSPTLLRAASGTGERGRLPCRAQASPRPKFVWRQEGKDLPVNRTYKYEVEEKKVDSLTYESILIIEKVAPADYGAYECLAKNELGHAVETVRLDITSQPDSPLSLNILNVTHDSVTVAWTPGFDGGLKASYRVRYREANREQYKYIDSLPNSHKLTITGLKMNTLYLFSVMAYNDLGESKYLPDLQKAHTKDF</sequence>
<dbReference type="VEuPathDB" id="VectorBase:GAUT050836"/>
<evidence type="ECO:0000256" key="6">
    <source>
        <dbReference type="ARBA" id="ARBA00023319"/>
    </source>
</evidence>
<dbReference type="SMART" id="SM00060">
    <property type="entry name" value="FN3"/>
    <property type="match status" value="1"/>
</dbReference>
<evidence type="ECO:0000256" key="2">
    <source>
        <dbReference type="ARBA" id="ARBA00022729"/>
    </source>
</evidence>
<proteinExistence type="predicted"/>
<dbReference type="STRING" id="7395.A0A1A9VXK2"/>
<evidence type="ECO:0000256" key="3">
    <source>
        <dbReference type="ARBA" id="ARBA00022737"/>
    </source>
</evidence>
<feature type="domain" description="Ig-like" evidence="7">
    <location>
        <begin position="121"/>
        <end position="211"/>
    </location>
</feature>
<dbReference type="InterPro" id="IPR013783">
    <property type="entry name" value="Ig-like_fold"/>
</dbReference>
<dbReference type="GO" id="GO:0030154">
    <property type="term" value="P:cell differentiation"/>
    <property type="evidence" value="ECO:0007669"/>
    <property type="project" value="UniProtKB-ARBA"/>
</dbReference>
<dbReference type="GO" id="GO:0016020">
    <property type="term" value="C:membrane"/>
    <property type="evidence" value="ECO:0007669"/>
    <property type="project" value="UniProtKB-SubCell"/>
</dbReference>
<feature type="domain" description="Ig-like" evidence="7">
    <location>
        <begin position="402"/>
        <end position="486"/>
    </location>
</feature>
<keyword evidence="4" id="KW-0472">Membrane</keyword>
<comment type="subcellular location">
    <subcellularLocation>
        <location evidence="1">Membrane</location>
        <topology evidence="1">Single-pass membrane protein</topology>
    </subcellularLocation>
</comment>
<dbReference type="EnsemblMetazoa" id="GAUT050836-RA">
    <property type="protein sequence ID" value="GAUT050836-PA"/>
    <property type="gene ID" value="GAUT050836"/>
</dbReference>
<dbReference type="InterPro" id="IPR013162">
    <property type="entry name" value="CD80_C2-set"/>
</dbReference>
<dbReference type="FunFam" id="2.60.40.10:FF:000405">
    <property type="entry name" value="nephrin isoform X1"/>
    <property type="match status" value="1"/>
</dbReference>
<evidence type="ECO:0000256" key="5">
    <source>
        <dbReference type="ARBA" id="ARBA00023157"/>
    </source>
</evidence>
<dbReference type="InterPro" id="IPR051170">
    <property type="entry name" value="Neural/epithelial_adhesion"/>
</dbReference>
<dbReference type="GO" id="GO:0009653">
    <property type="term" value="P:anatomical structure morphogenesis"/>
    <property type="evidence" value="ECO:0007669"/>
    <property type="project" value="UniProtKB-ARBA"/>
</dbReference>
<dbReference type="InterPro" id="IPR003599">
    <property type="entry name" value="Ig_sub"/>
</dbReference>
<dbReference type="AlphaFoldDB" id="A0A1A9VXK2"/>
<evidence type="ECO:0000313" key="9">
    <source>
        <dbReference type="EnsemblMetazoa" id="GAUT050836-PA"/>
    </source>
</evidence>
<feature type="domain" description="Ig-like" evidence="7">
    <location>
        <begin position="306"/>
        <end position="397"/>
    </location>
</feature>
<dbReference type="SUPFAM" id="SSF48726">
    <property type="entry name" value="Immunoglobulin"/>
    <property type="match status" value="4"/>
</dbReference>
<dbReference type="Pfam" id="PF07679">
    <property type="entry name" value="I-set"/>
    <property type="match status" value="1"/>
</dbReference>
<feature type="domain" description="Fibronectin type-III" evidence="8">
    <location>
        <begin position="591"/>
        <end position="683"/>
    </location>
</feature>
<reference evidence="9" key="1">
    <citation type="submission" date="2020-05" db="UniProtKB">
        <authorList>
            <consortium name="EnsemblMetazoa"/>
        </authorList>
    </citation>
    <scope>IDENTIFICATION</scope>
    <source>
        <strain evidence="9">TTRI</strain>
    </source>
</reference>
<evidence type="ECO:0000256" key="1">
    <source>
        <dbReference type="ARBA" id="ARBA00004167"/>
    </source>
</evidence>
<dbReference type="InterPro" id="IPR036179">
    <property type="entry name" value="Ig-like_dom_sf"/>
</dbReference>
<dbReference type="Gene3D" id="2.60.40.10">
    <property type="entry name" value="Immunoglobulins"/>
    <property type="match status" value="6"/>
</dbReference>
<keyword evidence="2" id="KW-0732">Signal</keyword>
<feature type="domain" description="Ig-like" evidence="7">
    <location>
        <begin position="216"/>
        <end position="298"/>
    </location>
</feature>
<evidence type="ECO:0000259" key="8">
    <source>
        <dbReference type="PROSITE" id="PS50853"/>
    </source>
</evidence>
<dbReference type="CDD" id="cd00063">
    <property type="entry name" value="FN3"/>
    <property type="match status" value="1"/>
</dbReference>
<dbReference type="PANTHER" id="PTHR12231">
    <property type="entry name" value="CTX-RELATED TYPE I TRANSMEMBRANE PROTEIN"/>
    <property type="match status" value="1"/>
</dbReference>
<keyword evidence="3" id="KW-0677">Repeat</keyword>
<dbReference type="InterPro" id="IPR003598">
    <property type="entry name" value="Ig_sub2"/>
</dbReference>
<accession>A0A1A9VXK2</accession>
<dbReference type="Pfam" id="PF08205">
    <property type="entry name" value="C2-set_2"/>
    <property type="match status" value="1"/>
</dbReference>
<dbReference type="SMART" id="SM00409">
    <property type="entry name" value="IG"/>
    <property type="match status" value="4"/>
</dbReference>
<evidence type="ECO:0000313" key="10">
    <source>
        <dbReference type="Proteomes" id="UP000078200"/>
    </source>
</evidence>
<evidence type="ECO:0000259" key="7">
    <source>
        <dbReference type="PROSITE" id="PS50835"/>
    </source>
</evidence>